<dbReference type="InterPro" id="IPR033469">
    <property type="entry name" value="CYTH-like_dom_sf"/>
</dbReference>
<keyword evidence="3" id="KW-1185">Reference proteome</keyword>
<evidence type="ECO:0000313" key="3">
    <source>
        <dbReference type="Proteomes" id="UP000037267"/>
    </source>
</evidence>
<dbReference type="RefSeq" id="WP_050355498.1">
    <property type="nucleotide sequence ID" value="NZ_LGSS01000009.1"/>
</dbReference>
<dbReference type="AlphaFoldDB" id="A0A0L0W9B0"/>
<proteinExistence type="predicted"/>
<dbReference type="PROSITE" id="PS51707">
    <property type="entry name" value="CYTH"/>
    <property type="match status" value="1"/>
</dbReference>
<dbReference type="GO" id="GO:0004016">
    <property type="term" value="F:adenylate cyclase activity"/>
    <property type="evidence" value="ECO:0007669"/>
    <property type="project" value="UniProtKB-EC"/>
</dbReference>
<accession>A0A0L0W9B0</accession>
<gene>
    <name evidence="2" type="ORF">CLPU_9c00250</name>
</gene>
<dbReference type="OrthoDB" id="1953701at2"/>
<reference evidence="3" key="1">
    <citation type="submission" date="2015-07" db="EMBL/GenBank/DDBJ databases">
        <title>Draft genome sequence of the purine-degrading Gottschalkia purinilyticum DSM 1384 (formerly Clostridium purinilyticum).</title>
        <authorList>
            <person name="Poehlein A."/>
            <person name="Schiel-Bengelsdorf B."/>
            <person name="Bengelsdorf F.R."/>
            <person name="Daniel R."/>
            <person name="Duerre P."/>
        </authorList>
    </citation>
    <scope>NUCLEOTIDE SEQUENCE [LARGE SCALE GENOMIC DNA]</scope>
    <source>
        <strain evidence="3">DSM 1384</strain>
    </source>
</reference>
<evidence type="ECO:0000313" key="2">
    <source>
        <dbReference type="EMBL" id="KNF08129.1"/>
    </source>
</evidence>
<dbReference type="PANTHER" id="PTHR21028">
    <property type="entry name" value="SI:CH211-156B7.4"/>
    <property type="match status" value="1"/>
</dbReference>
<evidence type="ECO:0000259" key="1">
    <source>
        <dbReference type="PROSITE" id="PS51707"/>
    </source>
</evidence>
<dbReference type="PANTHER" id="PTHR21028:SF2">
    <property type="entry name" value="CYTH DOMAIN-CONTAINING PROTEIN"/>
    <property type="match status" value="1"/>
</dbReference>
<dbReference type="Gene3D" id="2.40.320.10">
    <property type="entry name" value="Hypothetical Protein Pfu-838710-001"/>
    <property type="match status" value="1"/>
</dbReference>
<dbReference type="Pfam" id="PF01928">
    <property type="entry name" value="CYTH"/>
    <property type="match status" value="1"/>
</dbReference>
<dbReference type="EC" id="4.6.1.1" evidence="2"/>
<dbReference type="InterPro" id="IPR023577">
    <property type="entry name" value="CYTH_domain"/>
</dbReference>
<comment type="caution">
    <text evidence="2">The sequence shown here is derived from an EMBL/GenBank/DDBJ whole genome shotgun (WGS) entry which is preliminary data.</text>
</comment>
<feature type="domain" description="CYTH" evidence="1">
    <location>
        <begin position="2"/>
        <end position="177"/>
    </location>
</feature>
<dbReference type="SUPFAM" id="SSF55154">
    <property type="entry name" value="CYTH-like phosphatases"/>
    <property type="match status" value="1"/>
</dbReference>
<dbReference type="EMBL" id="LGSS01000009">
    <property type="protein sequence ID" value="KNF08129.1"/>
    <property type="molecule type" value="Genomic_DNA"/>
</dbReference>
<dbReference type="PATRIC" id="fig|1503.3.peg.3305"/>
<organism evidence="2 3">
    <name type="scientific">Gottschalkia purinilytica</name>
    <name type="common">Clostridium purinilyticum</name>
    <dbReference type="NCBI Taxonomy" id="1503"/>
    <lineage>
        <taxon>Bacteria</taxon>
        <taxon>Bacillati</taxon>
        <taxon>Bacillota</taxon>
        <taxon>Tissierellia</taxon>
        <taxon>Tissierellales</taxon>
        <taxon>Gottschalkiaceae</taxon>
        <taxon>Gottschalkia</taxon>
    </lineage>
</organism>
<dbReference type="InterPro" id="IPR008173">
    <property type="entry name" value="Adenylyl_cyclase_CyaB"/>
</dbReference>
<protein>
    <submittedName>
        <fullName evidence="2">Adenylate cyclase</fullName>
        <ecNumber evidence="2">4.6.1.1</ecNumber>
    </submittedName>
</protein>
<dbReference type="STRING" id="1503.CLPU_9c00250"/>
<dbReference type="CDD" id="cd07890">
    <property type="entry name" value="CYTH-like_AC_IV-like"/>
    <property type="match status" value="1"/>
</dbReference>
<keyword evidence="2" id="KW-0456">Lyase</keyword>
<dbReference type="Proteomes" id="UP000037267">
    <property type="component" value="Unassembled WGS sequence"/>
</dbReference>
<name>A0A0L0W9B0_GOTPU</name>
<sequence length="184" mass="21791">MGKELEVKVLNINKKELEKKLIDIGATLIKKEHQINTIFDTKEGLSEKLGNGYLRIRESKNLLNDETEYIFTLKKNLNNSGIRENKEIETKIEDKKSLQIILEELNLYKKHEGSKERISYIYENIRFDIDTWDKDTYPYPYLEIEVSKKEDIERAIDLLEISKEDVTSKSIKELREDIGMKEYK</sequence>